<evidence type="ECO:0000313" key="2">
    <source>
        <dbReference type="Proteomes" id="UP000595596"/>
    </source>
</evidence>
<dbReference type="RefSeq" id="WP_201329571.1">
    <property type="nucleotide sequence ID" value="NZ_AP023214.1"/>
</dbReference>
<sequence length="154" mass="18842">MNYHIYIVLEIFNNNLYSNFFKSLVSFFIRSNSKIKFITDYGNYFNQKKIKRLFYFNIDCKKPTLNKIPKLFKIKKDIIFNFIILKNSINFYIEYINNISNYISQNFRIISSIIKNIKYKQYKYFSQTIKNLKILSIIPNNFKSYIKKINFLYD</sequence>
<accession>A0A7R6VYB8</accession>
<gene>
    <name evidence="1" type="ORF">CRDco_0620</name>
</gene>
<dbReference type="AlphaFoldDB" id="A0A7R6VYB8"/>
<protein>
    <submittedName>
        <fullName evidence="1">Uncharacterized protein</fullName>
    </submittedName>
</protein>
<reference evidence="1 2" key="1">
    <citation type="journal article" date="2020" name="Genome Biol. Evol.">
        <title>Comparative Genomics Underlines Multiple Roles of Profftella, an Obligate Symbiont of Psyllids: Providing Toxins, Vitamins, and Carotenoids.</title>
        <authorList>
            <person name="Nakabachi A."/>
            <person name="Piel J."/>
            <person name="Malenovsky I."/>
            <person name="Hirose Y."/>
        </authorList>
    </citation>
    <scope>NUCLEOTIDE SEQUENCE [LARGE SCALE GENOMIC DNA]</scope>
    <source>
        <strain evidence="1 2">Dco</strain>
    </source>
</reference>
<dbReference type="KEGG" id="crr:CRDco_0620"/>
<name>A0A7R6VYB8_CARRU</name>
<organism evidence="1 2">
    <name type="scientific">Candidatus Carsonella ruddii</name>
    <name type="common">Diaphorina cf. continua</name>
    <dbReference type="NCBI Taxonomy" id="2661587"/>
    <lineage>
        <taxon>Bacteria</taxon>
        <taxon>Pseudomonadati</taxon>
        <taxon>Pseudomonadota</taxon>
        <taxon>Gammaproteobacteria</taxon>
        <taxon>Oceanospirillales</taxon>
        <taxon>Halomonadaceae</taxon>
        <taxon>Zymobacter group</taxon>
        <taxon>Candidatus Carsonella</taxon>
    </lineage>
</organism>
<keyword evidence="2" id="KW-1185">Reference proteome</keyword>
<dbReference type="EMBL" id="AP023214">
    <property type="protein sequence ID" value="BCG49282.1"/>
    <property type="molecule type" value="Genomic_DNA"/>
</dbReference>
<dbReference type="Proteomes" id="UP000595596">
    <property type="component" value="Chromosome"/>
</dbReference>
<evidence type="ECO:0000313" key="1">
    <source>
        <dbReference type="EMBL" id="BCG49282.1"/>
    </source>
</evidence>
<proteinExistence type="predicted"/>